<dbReference type="RefSeq" id="WP_340330584.1">
    <property type="nucleotide sequence ID" value="NZ_JAZHOF010000006.1"/>
</dbReference>
<dbReference type="Gene3D" id="1.10.760.10">
    <property type="entry name" value="Cytochrome c-like domain"/>
    <property type="match status" value="1"/>
</dbReference>
<keyword evidence="5 6" id="KW-0408">Iron</keyword>
<comment type="caution">
    <text evidence="9">The sequence shown here is derived from an EMBL/GenBank/DDBJ whole genome shotgun (WGS) entry which is preliminary data.</text>
</comment>
<organism evidence="9 10">
    <name type="scientific">Microbaculum marinum</name>
    <dbReference type="NCBI Taxonomy" id="1764581"/>
    <lineage>
        <taxon>Bacteria</taxon>
        <taxon>Pseudomonadati</taxon>
        <taxon>Pseudomonadota</taxon>
        <taxon>Alphaproteobacteria</taxon>
        <taxon>Hyphomicrobiales</taxon>
        <taxon>Tepidamorphaceae</taxon>
        <taxon>Microbaculum</taxon>
    </lineage>
</organism>
<dbReference type="AlphaFoldDB" id="A0AAW9RRL3"/>
<keyword evidence="10" id="KW-1185">Reference proteome</keyword>
<evidence type="ECO:0000259" key="8">
    <source>
        <dbReference type="PROSITE" id="PS51007"/>
    </source>
</evidence>
<evidence type="ECO:0000256" key="4">
    <source>
        <dbReference type="ARBA" id="ARBA00022982"/>
    </source>
</evidence>
<dbReference type="GO" id="GO:0009055">
    <property type="term" value="F:electron transfer activity"/>
    <property type="evidence" value="ECO:0007669"/>
    <property type="project" value="InterPro"/>
</dbReference>
<dbReference type="SUPFAM" id="SSF46626">
    <property type="entry name" value="Cytochrome c"/>
    <property type="match status" value="1"/>
</dbReference>
<gene>
    <name evidence="9" type="ORF">V3328_15460</name>
</gene>
<dbReference type="PRINTS" id="PR00604">
    <property type="entry name" value="CYTCHRMECIAB"/>
</dbReference>
<feature type="chain" id="PRO_5043835843" evidence="7">
    <location>
        <begin position="22"/>
        <end position="128"/>
    </location>
</feature>
<keyword evidence="2 6" id="KW-0349">Heme</keyword>
<evidence type="ECO:0000256" key="6">
    <source>
        <dbReference type="PROSITE-ProRule" id="PRU00433"/>
    </source>
</evidence>
<evidence type="ECO:0000256" key="2">
    <source>
        <dbReference type="ARBA" id="ARBA00022617"/>
    </source>
</evidence>
<dbReference type="Proteomes" id="UP001378188">
    <property type="component" value="Unassembled WGS sequence"/>
</dbReference>
<evidence type="ECO:0000256" key="5">
    <source>
        <dbReference type="ARBA" id="ARBA00023004"/>
    </source>
</evidence>
<dbReference type="PROSITE" id="PS51007">
    <property type="entry name" value="CYTC"/>
    <property type="match status" value="1"/>
</dbReference>
<dbReference type="EMBL" id="JAZHOF010000006">
    <property type="protein sequence ID" value="MEJ8572887.1"/>
    <property type="molecule type" value="Genomic_DNA"/>
</dbReference>
<evidence type="ECO:0000256" key="1">
    <source>
        <dbReference type="ARBA" id="ARBA00022448"/>
    </source>
</evidence>
<reference evidence="9 10" key="1">
    <citation type="submission" date="2024-02" db="EMBL/GenBank/DDBJ databases">
        <title>Genome analysis and characterization of Microbaculum marinisediminis sp. nov., isolated from marine sediment.</title>
        <authorList>
            <person name="Du Z.-J."/>
            <person name="Ye Y.-Q."/>
            <person name="Zhang Z.-R."/>
            <person name="Yuan S.-M."/>
            <person name="Zhang X.-Y."/>
        </authorList>
    </citation>
    <scope>NUCLEOTIDE SEQUENCE [LARGE SCALE GENOMIC DNA]</scope>
    <source>
        <strain evidence="9 10">SDUM1044001</strain>
    </source>
</reference>
<dbReference type="GO" id="GO:0020037">
    <property type="term" value="F:heme binding"/>
    <property type="evidence" value="ECO:0007669"/>
    <property type="project" value="InterPro"/>
</dbReference>
<keyword evidence="1" id="KW-0813">Transport</keyword>
<keyword evidence="4" id="KW-0249">Electron transport</keyword>
<evidence type="ECO:0000256" key="3">
    <source>
        <dbReference type="ARBA" id="ARBA00022723"/>
    </source>
</evidence>
<keyword evidence="7" id="KW-0732">Signal</keyword>
<dbReference type="PANTHER" id="PTHR11961">
    <property type="entry name" value="CYTOCHROME C"/>
    <property type="match status" value="1"/>
</dbReference>
<dbReference type="InterPro" id="IPR002327">
    <property type="entry name" value="Cyt_c_1A/1B"/>
</dbReference>
<evidence type="ECO:0000313" key="10">
    <source>
        <dbReference type="Proteomes" id="UP001378188"/>
    </source>
</evidence>
<protein>
    <submittedName>
        <fullName evidence="9">Cytochrome c family protein</fullName>
    </submittedName>
</protein>
<accession>A0AAW9RRL3</accession>
<feature type="domain" description="Cytochrome c" evidence="8">
    <location>
        <begin position="23"/>
        <end position="126"/>
    </location>
</feature>
<feature type="signal peptide" evidence="7">
    <location>
        <begin position="1"/>
        <end position="21"/>
    </location>
</feature>
<dbReference type="InterPro" id="IPR036909">
    <property type="entry name" value="Cyt_c-like_dom_sf"/>
</dbReference>
<proteinExistence type="predicted"/>
<evidence type="ECO:0000256" key="7">
    <source>
        <dbReference type="SAM" id="SignalP"/>
    </source>
</evidence>
<dbReference type="Pfam" id="PF00034">
    <property type="entry name" value="Cytochrom_C"/>
    <property type="match status" value="1"/>
</dbReference>
<dbReference type="GO" id="GO:0046872">
    <property type="term" value="F:metal ion binding"/>
    <property type="evidence" value="ECO:0007669"/>
    <property type="project" value="UniProtKB-KW"/>
</dbReference>
<sequence>MFKRAILAAIAALAVTLPAHADGDAEKGESVFKKCRACHEVGDDAKNKVGPRLNDLFGRTAGTVEDFKYSSAMQEAGEGELIWTEETVGAYLADPRGYIPKNRMAFPGLKKPEEVADVIAYLKQYSSQ</sequence>
<evidence type="ECO:0000313" key="9">
    <source>
        <dbReference type="EMBL" id="MEJ8572887.1"/>
    </source>
</evidence>
<name>A0AAW9RRL3_9HYPH</name>
<keyword evidence="3 6" id="KW-0479">Metal-binding</keyword>
<dbReference type="InterPro" id="IPR009056">
    <property type="entry name" value="Cyt_c-like_dom"/>
</dbReference>